<dbReference type="Proteomes" id="UP000029964">
    <property type="component" value="Unassembled WGS sequence"/>
</dbReference>
<proteinExistence type="predicted"/>
<evidence type="ECO:0000313" key="10">
    <source>
        <dbReference type="Proteomes" id="UP000029964"/>
    </source>
</evidence>
<dbReference type="PROSITE" id="PS50280">
    <property type="entry name" value="SET"/>
    <property type="match status" value="1"/>
</dbReference>
<protein>
    <submittedName>
        <fullName evidence="9">UV-damage endonuclease-like protein</fullName>
    </submittedName>
</protein>
<gene>
    <name evidence="9" type="ORF">ACRE_071510</name>
</gene>
<dbReference type="InterPro" id="IPR036464">
    <property type="entry name" value="Rubisco_LSMT_subst-bd_sf"/>
</dbReference>
<evidence type="ECO:0000256" key="4">
    <source>
        <dbReference type="ARBA" id="ARBA00022769"/>
    </source>
</evidence>
<comment type="caution">
    <text evidence="9">The sequence shown here is derived from an EMBL/GenBank/DDBJ whole genome shotgun (WGS) entry which is preliminary data.</text>
</comment>
<evidence type="ECO:0000313" key="9">
    <source>
        <dbReference type="EMBL" id="KFH42106.1"/>
    </source>
</evidence>
<dbReference type="GO" id="GO:0016279">
    <property type="term" value="F:protein-lysine N-methyltransferase activity"/>
    <property type="evidence" value="ECO:0007669"/>
    <property type="project" value="InterPro"/>
</dbReference>
<name>A0A086SYC4_HAPC1</name>
<feature type="region of interest" description="Disordered" evidence="7">
    <location>
        <begin position="31"/>
        <end position="63"/>
    </location>
</feature>
<dbReference type="HOGENOM" id="CLU_300540_0_0_1"/>
<dbReference type="OrthoDB" id="541883at2759"/>
<keyword evidence="10" id="KW-1185">Reference proteome</keyword>
<dbReference type="NCBIfam" id="TIGR00629">
    <property type="entry name" value="uvde"/>
    <property type="match status" value="1"/>
</dbReference>
<evidence type="ECO:0000259" key="8">
    <source>
        <dbReference type="PROSITE" id="PS50280"/>
    </source>
</evidence>
<reference evidence="10" key="1">
    <citation type="journal article" date="2014" name="Genome Announc.">
        <title>Genome sequence and annotation of Acremonium chrysogenum, producer of the beta-lactam antibiotic cephalosporin C.</title>
        <authorList>
            <person name="Terfehr D."/>
            <person name="Dahlmann T.A."/>
            <person name="Specht T."/>
            <person name="Zadra I."/>
            <person name="Kuernsteiner H."/>
            <person name="Kueck U."/>
        </authorList>
    </citation>
    <scope>NUCLEOTIDE SEQUENCE [LARGE SCALE GENOMIC DNA]</scope>
    <source>
        <strain evidence="10">ATCC 11550 / CBS 779.69 / DSM 880 / IAM 14645 / JCM 23072 / IMI 49137</strain>
    </source>
</reference>
<dbReference type="Pfam" id="PF00856">
    <property type="entry name" value="SET"/>
    <property type="match status" value="1"/>
</dbReference>
<dbReference type="PANTHER" id="PTHR31290">
    <property type="entry name" value="UV-DAMAGE ENDONUCLEASE"/>
    <property type="match status" value="1"/>
</dbReference>
<organism evidence="9 10">
    <name type="scientific">Hapsidospora chrysogenum (strain ATCC 11550 / CBS 779.69 / DSM 880 / IAM 14645 / JCM 23072 / IMI 49137)</name>
    <name type="common">Acremonium chrysogenum</name>
    <dbReference type="NCBI Taxonomy" id="857340"/>
    <lineage>
        <taxon>Eukaryota</taxon>
        <taxon>Fungi</taxon>
        <taxon>Dikarya</taxon>
        <taxon>Ascomycota</taxon>
        <taxon>Pezizomycotina</taxon>
        <taxon>Sordariomycetes</taxon>
        <taxon>Hypocreomycetidae</taxon>
        <taxon>Hypocreales</taxon>
        <taxon>Bionectriaceae</taxon>
        <taxon>Hapsidospora</taxon>
    </lineage>
</organism>
<dbReference type="AlphaFoldDB" id="A0A086SYC4"/>
<evidence type="ECO:0000256" key="6">
    <source>
        <dbReference type="ARBA" id="ARBA00023204"/>
    </source>
</evidence>
<dbReference type="Gene3D" id="3.90.1410.10">
    <property type="entry name" value="set domain protein methyltransferase, domain 1"/>
    <property type="match status" value="1"/>
</dbReference>
<feature type="compositionally biased region" description="Basic residues" evidence="7">
    <location>
        <begin position="567"/>
        <end position="576"/>
    </location>
</feature>
<feature type="region of interest" description="Disordered" evidence="7">
    <location>
        <begin position="133"/>
        <end position="171"/>
    </location>
</feature>
<evidence type="ECO:0000256" key="3">
    <source>
        <dbReference type="ARBA" id="ARBA00022763"/>
    </source>
</evidence>
<dbReference type="SUPFAM" id="SSF81822">
    <property type="entry name" value="RuBisCo LSMT C-terminal, substrate-binding domain"/>
    <property type="match status" value="1"/>
</dbReference>
<dbReference type="InterPro" id="IPR001214">
    <property type="entry name" value="SET_dom"/>
</dbReference>
<feature type="region of interest" description="Disordered" evidence="7">
    <location>
        <begin position="559"/>
        <end position="597"/>
    </location>
</feature>
<feature type="region of interest" description="Disordered" evidence="7">
    <location>
        <begin position="491"/>
        <end position="522"/>
    </location>
</feature>
<accession>A0A086SYC4</accession>
<dbReference type="GO" id="GO:0009411">
    <property type="term" value="P:response to UV"/>
    <property type="evidence" value="ECO:0007669"/>
    <property type="project" value="InterPro"/>
</dbReference>
<evidence type="ECO:0000256" key="2">
    <source>
        <dbReference type="ARBA" id="ARBA00022759"/>
    </source>
</evidence>
<dbReference type="InterPro" id="IPR046341">
    <property type="entry name" value="SET_dom_sf"/>
</dbReference>
<evidence type="ECO:0000256" key="1">
    <source>
        <dbReference type="ARBA" id="ARBA00022722"/>
    </source>
</evidence>
<dbReference type="EMBL" id="JPKY01000104">
    <property type="protein sequence ID" value="KFH42106.1"/>
    <property type="molecule type" value="Genomic_DNA"/>
</dbReference>
<dbReference type="GO" id="GO:0006289">
    <property type="term" value="P:nucleotide-excision repair"/>
    <property type="evidence" value="ECO:0007669"/>
    <property type="project" value="InterPro"/>
</dbReference>
<dbReference type="Pfam" id="PF09273">
    <property type="entry name" value="Rubis-subs-bind"/>
    <property type="match status" value="1"/>
</dbReference>
<dbReference type="Gene3D" id="3.20.20.150">
    <property type="entry name" value="Divalent-metal-dependent TIM barrel enzymes"/>
    <property type="match status" value="1"/>
</dbReference>
<dbReference type="Gene3D" id="3.90.1420.10">
    <property type="entry name" value="Rubisco LSMT, substrate-binding domain"/>
    <property type="match status" value="1"/>
</dbReference>
<feature type="compositionally biased region" description="Polar residues" evidence="7">
    <location>
        <begin position="133"/>
        <end position="142"/>
    </location>
</feature>
<dbReference type="GO" id="GO:0004519">
    <property type="term" value="F:endonuclease activity"/>
    <property type="evidence" value="ECO:0007669"/>
    <property type="project" value="UniProtKB-KW"/>
</dbReference>
<sequence>MPIRLTAVIELSTLSHAPRIIATRVRTQTVRAASAMPGKRKKDKTGDATLHSEATNPKRRSRRIKDRYTTIMHDNVPTGTQAILDRRPTSPSQSSRETWKPKADMQYAMRHLKEMESELQSVVKRQQLAVETSSLDCATESTTEGERLPRDPDHYVLDEDEHKDPDPLQQAPLDRHDAELAQGDVVVLRDGDADAAERGARRAPPVNTELTPIQACLNTYLRASNPPVFSSRTCRLSSIIDHRYPLEHPKQPEHPTKNRPDKSQEPDKELGLKFVRDLGLANARDTVKMLRWNDKYGIKFMRLSSDMFPFASHEEHGYKLEPFAAKLLAQVGKVAAELGHRLTTHPGQFTQLGSPRKEVISAAIRDLEYHAEMLSLLRLPDQMDRDAVMILHMGGTYGDKAATLDRFRETYKTLSAGVKRRLVLENDDVSWCVHDLLPICEELNIPLVLDFHHHNIIFDPSIREGTLDIIDLFERILSTWSRKGIRPKMHYSEQTPSAITPRERRKHSARVRTLPPCPPDMDLMIEAKDKEQAVFELMRTFKLPGWDLFNDIVPYERDDESREAAKKARPKRKKSTKGAAGKKGVAKDQDNDDDEIEVPERIVSEEDFGMGGPERRVFWPEGMEEWLRPRKREIQKVATEDIAPDTTLFTIPRKAIINVLTSDLPKKLPSVFTPEGGRVDGGDDDEPRQNSWSYLILVMVYEFLRGEGSSWKPYFDVLPQAFDTPMFWSKDELTELQASPLLGKVGKEEAEGMFRANILPVIRQNPELFAASAEKTDGELVELAHRMGSTIMAYAFDLENEDEQNNEDDEEWVEDREGESMLGMVPMADILNADAEFNAHVNHGDDALTVTALRTIRAGEEILNYYGPLPNSELLRRYGYVTPKHSRYDVVELPWEIVEASLTSELAVPAETLGKIRAGIEESDVLEDSFILERETPEPNPDGTFAAGSPTFTAPLDESLVAQLKDFCKAIKKVNPDLIPDKRKRDGVIEAVLAKSLQALEARYPTDVVEDERLLREGGLGQRRRMAIEVRLGEKKLLREARNFLRGQQDEGSEPSKRAKTS</sequence>
<dbReference type="GO" id="GO:0005739">
    <property type="term" value="C:mitochondrion"/>
    <property type="evidence" value="ECO:0007669"/>
    <property type="project" value="TreeGrafter"/>
</dbReference>
<dbReference type="PANTHER" id="PTHR31290:SF5">
    <property type="entry name" value="UV-DAMAGE ENDONUCLEASE"/>
    <property type="match status" value="1"/>
</dbReference>
<dbReference type="GO" id="GO:0043504">
    <property type="term" value="P:mitochondrial DNA repair"/>
    <property type="evidence" value="ECO:0007669"/>
    <property type="project" value="TreeGrafter"/>
</dbReference>
<keyword evidence="6" id="KW-0234">DNA repair</keyword>
<dbReference type="InterPro" id="IPR036237">
    <property type="entry name" value="Xyl_isomerase-like_sf"/>
</dbReference>
<feature type="region of interest" description="Disordered" evidence="7">
    <location>
        <begin position="1043"/>
        <end position="1062"/>
    </location>
</feature>
<feature type="region of interest" description="Disordered" evidence="7">
    <location>
        <begin position="79"/>
        <end position="101"/>
    </location>
</feature>
<dbReference type="SUPFAM" id="SSF51658">
    <property type="entry name" value="Xylose isomerase-like"/>
    <property type="match status" value="1"/>
</dbReference>
<dbReference type="STRING" id="857340.A0A086SYC4"/>
<feature type="compositionally biased region" description="Basic and acidic residues" evidence="7">
    <location>
        <begin position="144"/>
        <end position="166"/>
    </location>
</feature>
<dbReference type="SUPFAM" id="SSF82199">
    <property type="entry name" value="SET domain"/>
    <property type="match status" value="1"/>
</dbReference>
<keyword evidence="1" id="KW-0540">Nuclease</keyword>
<keyword evidence="4" id="KW-0228">DNA excision</keyword>
<keyword evidence="2 9" id="KW-0255">Endonuclease</keyword>
<keyword evidence="5" id="KW-0378">Hydrolase</keyword>
<evidence type="ECO:0000256" key="5">
    <source>
        <dbReference type="ARBA" id="ARBA00022801"/>
    </source>
</evidence>
<feature type="region of interest" description="Disordered" evidence="7">
    <location>
        <begin position="242"/>
        <end position="266"/>
    </location>
</feature>
<dbReference type="InterPro" id="IPR015353">
    <property type="entry name" value="Rubisco_LSMT_subst-bd"/>
</dbReference>
<dbReference type="CDD" id="cd19178">
    <property type="entry name" value="SET_SETD6"/>
    <property type="match status" value="1"/>
</dbReference>
<dbReference type="FunFam" id="3.90.1410.10:FF:000007">
    <property type="entry name" value="Ribosomal lysine N-methyltransferase 4"/>
    <property type="match status" value="1"/>
</dbReference>
<dbReference type="InterPro" id="IPR004601">
    <property type="entry name" value="UvdE"/>
</dbReference>
<dbReference type="GO" id="GO:0005634">
    <property type="term" value="C:nucleus"/>
    <property type="evidence" value="ECO:0007669"/>
    <property type="project" value="TreeGrafter"/>
</dbReference>
<keyword evidence="3" id="KW-0227">DNA damage</keyword>
<feature type="domain" description="SET" evidence="8">
    <location>
        <begin position="613"/>
        <end position="867"/>
    </location>
</feature>
<dbReference type="Pfam" id="PF03851">
    <property type="entry name" value="UvdE"/>
    <property type="match status" value="1"/>
</dbReference>
<dbReference type="GO" id="GO:0016787">
    <property type="term" value="F:hydrolase activity"/>
    <property type="evidence" value="ECO:0007669"/>
    <property type="project" value="UniProtKB-KW"/>
</dbReference>
<evidence type="ECO:0000256" key="7">
    <source>
        <dbReference type="SAM" id="MobiDB-lite"/>
    </source>
</evidence>
<dbReference type="InterPro" id="IPR044430">
    <property type="entry name" value="SETD6_SET"/>
</dbReference>